<name>A0A443KCJ8_9RHOB</name>
<evidence type="ECO:0000313" key="1">
    <source>
        <dbReference type="EMBL" id="RWR30436.1"/>
    </source>
</evidence>
<dbReference type="RefSeq" id="WP_128232642.1">
    <property type="nucleotide sequence ID" value="NZ_SAUY01000015.1"/>
</dbReference>
<sequence>MIEHQRVYGYLLVAPGRPSEQEQYTAIQSFASNALSSSEVFIDRPIHWGTSSKLVTPERAKLLGTIRPLDVVVIANQLALGLTPKAALGFIDDIFDRAGTLVVLPDERPISLDRVDAMLEVIERARRRNNQARWRKRKAELR</sequence>
<comment type="caution">
    <text evidence="1">The sequence shown here is derived from an EMBL/GenBank/DDBJ whole genome shotgun (WGS) entry which is preliminary data.</text>
</comment>
<evidence type="ECO:0000313" key="2">
    <source>
        <dbReference type="Proteomes" id="UP000284451"/>
    </source>
</evidence>
<dbReference type="Proteomes" id="UP000284451">
    <property type="component" value="Unassembled WGS sequence"/>
</dbReference>
<dbReference type="EMBL" id="SAUY01000015">
    <property type="protein sequence ID" value="RWR30436.1"/>
    <property type="molecule type" value="Genomic_DNA"/>
</dbReference>
<dbReference type="GO" id="GO:0003677">
    <property type="term" value="F:DNA binding"/>
    <property type="evidence" value="ECO:0007669"/>
    <property type="project" value="InterPro"/>
</dbReference>
<protein>
    <recommendedName>
        <fullName evidence="3">Resolvase/invertase-type recombinase catalytic domain-containing protein</fullName>
    </recommendedName>
</protein>
<evidence type="ECO:0008006" key="3">
    <source>
        <dbReference type="Google" id="ProtNLM"/>
    </source>
</evidence>
<proteinExistence type="predicted"/>
<organism evidence="1 2">
    <name type="scientific">Paenirhodobacter populi</name>
    <dbReference type="NCBI Taxonomy" id="2306993"/>
    <lineage>
        <taxon>Bacteria</taxon>
        <taxon>Pseudomonadati</taxon>
        <taxon>Pseudomonadota</taxon>
        <taxon>Alphaproteobacteria</taxon>
        <taxon>Rhodobacterales</taxon>
        <taxon>Rhodobacter group</taxon>
        <taxon>Paenirhodobacter</taxon>
    </lineage>
</organism>
<gene>
    <name evidence="1" type="ORF">D2T29_12245</name>
</gene>
<dbReference type="SUPFAM" id="SSF53041">
    <property type="entry name" value="Resolvase-like"/>
    <property type="match status" value="1"/>
</dbReference>
<dbReference type="AlphaFoldDB" id="A0A443KCJ8"/>
<accession>A0A443KCJ8</accession>
<dbReference type="GO" id="GO:0000150">
    <property type="term" value="F:DNA strand exchange activity"/>
    <property type="evidence" value="ECO:0007669"/>
    <property type="project" value="InterPro"/>
</dbReference>
<dbReference type="InterPro" id="IPR036162">
    <property type="entry name" value="Resolvase-like_N_sf"/>
</dbReference>
<reference evidence="1 2" key="1">
    <citation type="submission" date="2019-01" db="EMBL/GenBank/DDBJ databases">
        <title>Sinorhodobacter populi sp. nov. isolated from the symptomatic bark tissue of Populus euramericana canker.</title>
        <authorList>
            <person name="Xu G."/>
        </authorList>
    </citation>
    <scope>NUCLEOTIDE SEQUENCE [LARGE SCALE GENOMIC DNA]</scope>
    <source>
        <strain evidence="1 2">07D10-4-3</strain>
    </source>
</reference>
<reference evidence="1 2" key="2">
    <citation type="submission" date="2019-01" db="EMBL/GenBank/DDBJ databases">
        <authorList>
            <person name="Li Y."/>
        </authorList>
    </citation>
    <scope>NUCLEOTIDE SEQUENCE [LARGE SCALE GENOMIC DNA]</scope>
    <source>
        <strain evidence="1 2">07D10-4-3</strain>
    </source>
</reference>